<gene>
    <name evidence="6" type="primary">glsA</name>
    <name evidence="7" type="ORF">SAMN05443428_11073</name>
</gene>
<dbReference type="HAMAP" id="MF_00313">
    <property type="entry name" value="Glutaminase"/>
    <property type="match status" value="1"/>
</dbReference>
<reference evidence="8" key="1">
    <citation type="submission" date="2017-02" db="EMBL/GenBank/DDBJ databases">
        <authorList>
            <person name="Varghese N."/>
            <person name="Submissions S."/>
        </authorList>
    </citation>
    <scope>NUCLEOTIDE SEQUENCE [LARGE SCALE GENOMIC DNA]</scope>
    <source>
        <strain evidence="8">USBA 833</strain>
    </source>
</reference>
<evidence type="ECO:0000313" key="7">
    <source>
        <dbReference type="EMBL" id="SKA90434.1"/>
    </source>
</evidence>
<evidence type="ECO:0000256" key="3">
    <source>
        <dbReference type="ARBA" id="ARBA00012918"/>
    </source>
</evidence>
<evidence type="ECO:0000256" key="5">
    <source>
        <dbReference type="ARBA" id="ARBA00049534"/>
    </source>
</evidence>
<feature type="binding site" evidence="6">
    <location>
        <position position="61"/>
    </location>
    <ligand>
        <name>substrate</name>
    </ligand>
</feature>
<protein>
    <recommendedName>
        <fullName evidence="3 6">Glutaminase</fullName>
        <ecNumber evidence="3 6">3.5.1.2</ecNumber>
    </recommendedName>
</protein>
<dbReference type="FunFam" id="3.40.710.10:FF:000005">
    <property type="entry name" value="Glutaminase"/>
    <property type="match status" value="1"/>
</dbReference>
<feature type="binding site" evidence="6">
    <location>
        <position position="165"/>
    </location>
    <ligand>
        <name>substrate</name>
    </ligand>
</feature>
<dbReference type="RefSeq" id="WP_078696604.1">
    <property type="nucleotide sequence ID" value="NZ_FUYH01000010.1"/>
</dbReference>
<dbReference type="PANTHER" id="PTHR12544:SF29">
    <property type="entry name" value="GLUTAMINASE"/>
    <property type="match status" value="1"/>
</dbReference>
<dbReference type="SUPFAM" id="SSF56601">
    <property type="entry name" value="beta-lactamase/transpeptidase-like"/>
    <property type="match status" value="1"/>
</dbReference>
<keyword evidence="4 6" id="KW-0378">Hydrolase</keyword>
<dbReference type="InterPro" id="IPR015868">
    <property type="entry name" value="Glutaminase"/>
</dbReference>
<dbReference type="NCBIfam" id="TIGR03814">
    <property type="entry name" value="Gln_ase"/>
    <property type="match status" value="1"/>
</dbReference>
<feature type="binding site" evidence="6">
    <location>
        <position position="259"/>
    </location>
    <ligand>
        <name>substrate</name>
    </ligand>
</feature>
<comment type="subunit">
    <text evidence="2 6">Homotetramer.</text>
</comment>
<evidence type="ECO:0000256" key="2">
    <source>
        <dbReference type="ARBA" id="ARBA00011881"/>
    </source>
</evidence>
<dbReference type="OrthoDB" id="9788822at2"/>
<dbReference type="AlphaFoldDB" id="A0A1T4XLQ5"/>
<comment type="similarity">
    <text evidence="1 6">Belongs to the glutaminase family.</text>
</comment>
<keyword evidence="8" id="KW-1185">Reference proteome</keyword>
<dbReference type="InterPro" id="IPR012338">
    <property type="entry name" value="Beta-lactam/transpept-like"/>
</dbReference>
<accession>A0A1T4XLQ5</accession>
<dbReference type="EC" id="3.5.1.2" evidence="3 6"/>
<comment type="catalytic activity">
    <reaction evidence="5 6">
        <text>L-glutamine + H2O = L-glutamate + NH4(+)</text>
        <dbReference type="Rhea" id="RHEA:15889"/>
        <dbReference type="ChEBI" id="CHEBI:15377"/>
        <dbReference type="ChEBI" id="CHEBI:28938"/>
        <dbReference type="ChEBI" id="CHEBI:29985"/>
        <dbReference type="ChEBI" id="CHEBI:58359"/>
        <dbReference type="EC" id="3.5.1.2"/>
    </reaction>
</comment>
<dbReference type="STRING" id="1147123.SAMN05443428_11073"/>
<dbReference type="PANTHER" id="PTHR12544">
    <property type="entry name" value="GLUTAMINASE"/>
    <property type="match status" value="1"/>
</dbReference>
<evidence type="ECO:0000256" key="4">
    <source>
        <dbReference type="ARBA" id="ARBA00022801"/>
    </source>
</evidence>
<sequence length="305" mass="33337">MKKLLDVIIQNNRHYTEEGSVASYIPELEKADKNALGICVVTLDGEEYFAGDYETKFTIQSISKVISLMLALLDNGREYVFSKVGMEPTAETFNSISNLETRNPHKPLNPMINSGAIATVSMISGQDSNEMFGRILKFARKITGNPSLNLNEDVYLSEKATGHRNRSLAYFMKSTKVIEQDVEEVLDVYFKQCSIEATCRDIARIGAMLANDGILPWTGERVIPRNVARIVKTIMVTCGMYDASGEFAVNVGIPAKSGVGGGILTAVPKRMGIGVVGPSLDKKGNSIGGVKVLEELSRELDLSIF</sequence>
<feature type="binding site" evidence="6">
    <location>
        <position position="113"/>
    </location>
    <ligand>
        <name>substrate</name>
    </ligand>
</feature>
<dbReference type="Pfam" id="PF04960">
    <property type="entry name" value="Glutaminase"/>
    <property type="match status" value="1"/>
</dbReference>
<evidence type="ECO:0000256" key="1">
    <source>
        <dbReference type="ARBA" id="ARBA00011076"/>
    </source>
</evidence>
<feature type="binding site" evidence="6">
    <location>
        <position position="241"/>
    </location>
    <ligand>
        <name>substrate</name>
    </ligand>
</feature>
<keyword evidence="6" id="KW-0007">Acetylation</keyword>
<feature type="binding site" evidence="6">
    <location>
        <position position="189"/>
    </location>
    <ligand>
        <name>substrate</name>
    </ligand>
</feature>
<organism evidence="7 8">
    <name type="scientific">Caloramator quimbayensis</name>
    <dbReference type="NCBI Taxonomy" id="1147123"/>
    <lineage>
        <taxon>Bacteria</taxon>
        <taxon>Bacillati</taxon>
        <taxon>Bacillota</taxon>
        <taxon>Clostridia</taxon>
        <taxon>Eubacteriales</taxon>
        <taxon>Clostridiaceae</taxon>
        <taxon>Caloramator</taxon>
    </lineage>
</organism>
<proteinExistence type="inferred from homology"/>
<dbReference type="Gene3D" id="3.40.710.10">
    <property type="entry name" value="DD-peptidase/beta-lactamase superfamily"/>
    <property type="match status" value="1"/>
</dbReference>
<evidence type="ECO:0000313" key="8">
    <source>
        <dbReference type="Proteomes" id="UP000190105"/>
    </source>
</evidence>
<feature type="binding site" evidence="6">
    <location>
        <position position="158"/>
    </location>
    <ligand>
        <name>substrate</name>
    </ligand>
</feature>
<dbReference type="Proteomes" id="UP000190105">
    <property type="component" value="Unassembled WGS sequence"/>
</dbReference>
<evidence type="ECO:0000256" key="6">
    <source>
        <dbReference type="HAMAP-Rule" id="MF_00313"/>
    </source>
</evidence>
<name>A0A1T4XLQ5_9CLOT</name>
<dbReference type="GO" id="GO:0006537">
    <property type="term" value="P:glutamate biosynthetic process"/>
    <property type="evidence" value="ECO:0007669"/>
    <property type="project" value="TreeGrafter"/>
</dbReference>
<dbReference type="EMBL" id="FUYH01000010">
    <property type="protein sequence ID" value="SKA90434.1"/>
    <property type="molecule type" value="Genomic_DNA"/>
</dbReference>
<dbReference type="GO" id="GO:0006543">
    <property type="term" value="P:L-glutamine catabolic process"/>
    <property type="evidence" value="ECO:0007669"/>
    <property type="project" value="TreeGrafter"/>
</dbReference>
<dbReference type="GO" id="GO:0004359">
    <property type="term" value="F:glutaminase activity"/>
    <property type="evidence" value="ECO:0007669"/>
    <property type="project" value="UniProtKB-UniRule"/>
</dbReference>